<gene>
    <name evidence="1" type="ORF">LCGC14_0544250</name>
</gene>
<protein>
    <submittedName>
        <fullName evidence="1">Uncharacterized protein</fullName>
    </submittedName>
</protein>
<name>A0A0F9RWI0_9ZZZZ</name>
<sequence length="54" mass="6466">MEMSQDNWELEYKYAGSFQTALMRAIECADKSNLAKLEEMWPKIVQAYRRYAEK</sequence>
<comment type="caution">
    <text evidence="1">The sequence shown here is derived from an EMBL/GenBank/DDBJ whole genome shotgun (WGS) entry which is preliminary data.</text>
</comment>
<evidence type="ECO:0000313" key="1">
    <source>
        <dbReference type="EMBL" id="KKN59199.1"/>
    </source>
</evidence>
<dbReference type="AlphaFoldDB" id="A0A0F9RWI0"/>
<reference evidence="1" key="1">
    <citation type="journal article" date="2015" name="Nature">
        <title>Complex archaea that bridge the gap between prokaryotes and eukaryotes.</title>
        <authorList>
            <person name="Spang A."/>
            <person name="Saw J.H."/>
            <person name="Jorgensen S.L."/>
            <person name="Zaremba-Niedzwiedzka K."/>
            <person name="Martijn J."/>
            <person name="Lind A.E."/>
            <person name="van Eijk R."/>
            <person name="Schleper C."/>
            <person name="Guy L."/>
            <person name="Ettema T.J."/>
        </authorList>
    </citation>
    <scope>NUCLEOTIDE SEQUENCE</scope>
</reference>
<proteinExistence type="predicted"/>
<dbReference type="EMBL" id="LAZR01000734">
    <property type="protein sequence ID" value="KKN59199.1"/>
    <property type="molecule type" value="Genomic_DNA"/>
</dbReference>
<organism evidence="1">
    <name type="scientific">marine sediment metagenome</name>
    <dbReference type="NCBI Taxonomy" id="412755"/>
    <lineage>
        <taxon>unclassified sequences</taxon>
        <taxon>metagenomes</taxon>
        <taxon>ecological metagenomes</taxon>
    </lineage>
</organism>
<accession>A0A0F9RWI0</accession>